<feature type="domain" description="DUF1553" evidence="4">
    <location>
        <begin position="659"/>
        <end position="916"/>
    </location>
</feature>
<dbReference type="InterPro" id="IPR022655">
    <property type="entry name" value="DUF1553"/>
</dbReference>
<organism evidence="6 7">
    <name type="scientific">Fimbriimonas ginsengisoli Gsoil 348</name>
    <dbReference type="NCBI Taxonomy" id="661478"/>
    <lineage>
        <taxon>Bacteria</taxon>
        <taxon>Bacillati</taxon>
        <taxon>Armatimonadota</taxon>
        <taxon>Fimbriimonadia</taxon>
        <taxon>Fimbriimonadales</taxon>
        <taxon>Fimbriimonadaceae</taxon>
        <taxon>Fimbriimonas</taxon>
    </lineage>
</organism>
<dbReference type="InterPro" id="IPR011429">
    <property type="entry name" value="Cyt_c_Planctomycete-type"/>
</dbReference>
<dbReference type="InterPro" id="IPR011444">
    <property type="entry name" value="DUF1549"/>
</dbReference>
<accession>A0A068NYF9</accession>
<dbReference type="Gene3D" id="2.60.120.260">
    <property type="entry name" value="Galactose-binding domain-like"/>
    <property type="match status" value="1"/>
</dbReference>
<proteinExistence type="predicted"/>
<evidence type="ECO:0000313" key="7">
    <source>
        <dbReference type="Proteomes" id="UP000027982"/>
    </source>
</evidence>
<feature type="domain" description="DUF1549" evidence="3">
    <location>
        <begin position="157"/>
        <end position="362"/>
    </location>
</feature>
<evidence type="ECO:0000259" key="5">
    <source>
        <dbReference type="Pfam" id="PF07635"/>
    </source>
</evidence>
<dbReference type="PANTHER" id="PTHR35889:SF3">
    <property type="entry name" value="F-BOX DOMAIN-CONTAINING PROTEIN"/>
    <property type="match status" value="1"/>
</dbReference>
<dbReference type="HOGENOM" id="CLU_005632_1_0_0"/>
<dbReference type="Proteomes" id="UP000027982">
    <property type="component" value="Chromosome"/>
</dbReference>
<dbReference type="KEGG" id="fgi:OP10G_4722"/>
<keyword evidence="1" id="KW-0175">Coiled coil</keyword>
<keyword evidence="2" id="KW-0732">Signal</keyword>
<evidence type="ECO:0000256" key="2">
    <source>
        <dbReference type="SAM" id="SignalP"/>
    </source>
</evidence>
<dbReference type="STRING" id="661478.OP10G_4722"/>
<dbReference type="EMBL" id="CP007139">
    <property type="protein sequence ID" value="AIE88090.1"/>
    <property type="molecule type" value="Genomic_DNA"/>
</dbReference>
<feature type="signal peptide" evidence="2">
    <location>
        <begin position="1"/>
        <end position="18"/>
    </location>
</feature>
<dbReference type="SUPFAM" id="SSF56988">
    <property type="entry name" value="Anthrax protective antigen"/>
    <property type="match status" value="1"/>
</dbReference>
<dbReference type="AlphaFoldDB" id="A0A068NYF9"/>
<evidence type="ECO:0000259" key="3">
    <source>
        <dbReference type="Pfam" id="PF07583"/>
    </source>
</evidence>
<dbReference type="eggNOG" id="COG2010">
    <property type="taxonomic scope" value="Bacteria"/>
</dbReference>
<dbReference type="Pfam" id="PF07635">
    <property type="entry name" value="PSCyt1"/>
    <property type="match status" value="1"/>
</dbReference>
<feature type="coiled-coil region" evidence="1">
    <location>
        <begin position="381"/>
        <end position="408"/>
    </location>
</feature>
<name>A0A068NYF9_FIMGI</name>
<feature type="domain" description="Cytochrome C Planctomycete-type" evidence="5">
    <location>
        <begin position="45"/>
        <end position="106"/>
    </location>
</feature>
<gene>
    <name evidence="6" type="ORF">OP10G_4722</name>
</gene>
<sequence length="973" mass="107586">MKASLPALLLSLGVVGYAVTPVQTPAAAERVSFSRDVKPILSQRCFKCHGPDVTKAAAGLRLDSFAGATKLLAGGHAAIVPRKPDASWLLKRVGAPDKEMRMPPPDAGVPSLTPAQVDILRRWIAQGAKYELHWSFVPPKLPAAPSVSDPKWCRNLIDRFVMAKLDKAGLKPEPEADRETLAMRASLTLTGLQPTPAALERFLKDKGTGAYERYVDRLLASPTYGEHQARYWLDAVRYGDTHGLHLDNERGIYPYRDWVVRAFNKDLPFDKFTEWQLAGDLLPKPTTEQLVATGYVRMNPTSDEGGAIEEEFLARNTFDRVDTTSTVFLGLSVACARCHDHKYDPIKQRDYYGLYAFFNSTEDKPLDDNALLPPPVVRAATEEEESHLAALDRELAALTAKVDASVAEDWLTKSHVPNPATRDWQVSPVYMAANFEEAYAKAQPGEPGQAEPAWKPVKLEVGKPLANIIAKENASIYVRGTISVEKARTITLGVSSDDGIKIWLNGNLIHDNKALRGLTTATDAVKADLKAGDNVLVAKVVNAGGEDGINIRMGDPGAERMDKALADFHKSPTPAAADELRRIYLENGPASVGAIRFRTVRKERDDFEAGIPMTMIAKEMMKPRPAFILRRGEYNLKGDPVVRHIPPSLGALPTAAKADRLSLAKWFISPSNPLVARVFVNRVWQQHFGTGIVKTAEDFGSQGEWPVNPELLDYLAVTFVQNGWSVKQLNRMIVTSASFRQSSRISKAKHEADPENRLISRGPRYRLDAEVIRDKALAAGGLLLHQVGGKGFKPYQPDGLWEAIAFDSSTTAKYMRDRGDTIYRRSLYLFWKRTSPHPVMLTFDAPMRDSCVVRRSRTNTPLQALTTLNEPAFLEASRTMAEILLRAPGDDESRLRKGYEIALGRAPKPAEISLIKGALERYRQRYAADPAGAEHLLKVGDAPRSQAIPASEHAAWMLICSTLMNTDEFLCMH</sequence>
<dbReference type="GO" id="GO:0009055">
    <property type="term" value="F:electron transfer activity"/>
    <property type="evidence" value="ECO:0007669"/>
    <property type="project" value="InterPro"/>
</dbReference>
<dbReference type="Pfam" id="PF07587">
    <property type="entry name" value="PSD1"/>
    <property type="match status" value="1"/>
</dbReference>
<dbReference type="RefSeq" id="WP_025228043.1">
    <property type="nucleotide sequence ID" value="NZ_CP007139.1"/>
</dbReference>
<dbReference type="InterPro" id="IPR036909">
    <property type="entry name" value="Cyt_c-like_dom_sf"/>
</dbReference>
<evidence type="ECO:0000313" key="6">
    <source>
        <dbReference type="EMBL" id="AIE88090.1"/>
    </source>
</evidence>
<protein>
    <recommendedName>
        <fullName evidence="8">Cytochrome c domain-containing protein</fullName>
    </recommendedName>
</protein>
<dbReference type="SUPFAM" id="SSF46626">
    <property type="entry name" value="Cytochrome c"/>
    <property type="match status" value="1"/>
</dbReference>
<dbReference type="Pfam" id="PF07583">
    <property type="entry name" value="PSCyt2"/>
    <property type="match status" value="1"/>
</dbReference>
<dbReference type="PANTHER" id="PTHR35889">
    <property type="entry name" value="CYCLOINULO-OLIGOSACCHARIDE FRUCTANOTRANSFERASE-RELATED"/>
    <property type="match status" value="1"/>
</dbReference>
<dbReference type="GO" id="GO:0020037">
    <property type="term" value="F:heme binding"/>
    <property type="evidence" value="ECO:0007669"/>
    <property type="project" value="InterPro"/>
</dbReference>
<feature type="chain" id="PRO_5001651969" description="Cytochrome c domain-containing protein" evidence="2">
    <location>
        <begin position="19"/>
        <end position="973"/>
    </location>
</feature>
<reference evidence="6 7" key="1">
    <citation type="journal article" date="2014" name="PLoS ONE">
        <title>The first complete genome sequence of the class fimbriimonadia in the phylum armatimonadetes.</title>
        <authorList>
            <person name="Hu Z.Y."/>
            <person name="Wang Y.Z."/>
            <person name="Im W.T."/>
            <person name="Wang S.Y."/>
            <person name="Zhao G.P."/>
            <person name="Zheng H.J."/>
            <person name="Quan Z.X."/>
        </authorList>
    </citation>
    <scope>NUCLEOTIDE SEQUENCE [LARGE SCALE GENOMIC DNA]</scope>
    <source>
        <strain evidence="6">Gsoil 348</strain>
    </source>
</reference>
<evidence type="ECO:0000259" key="4">
    <source>
        <dbReference type="Pfam" id="PF07587"/>
    </source>
</evidence>
<keyword evidence="7" id="KW-1185">Reference proteome</keyword>
<evidence type="ECO:0000256" key="1">
    <source>
        <dbReference type="SAM" id="Coils"/>
    </source>
</evidence>
<evidence type="ECO:0008006" key="8">
    <source>
        <dbReference type="Google" id="ProtNLM"/>
    </source>
</evidence>